<protein>
    <recommendedName>
        <fullName evidence="1">TrwC relaxase domain-containing protein</fullName>
    </recommendedName>
</protein>
<sequence length="163" mass="17861">MALGRNISPGQGAKYYRKDDYYIEKEGGEEHKLEWGGKLARDLGLQGKVDAETWEKALQGHFPGGVEIQGGSMVDPKTGERCHRAGTDFEFSAPKSVSIQALVFGDERLLQAHKEAAAEAMAFLEEQVGARRGHAGKTWETTGQALTAYSRSCWTPILPHDGQ</sequence>
<evidence type="ECO:0000313" key="2">
    <source>
        <dbReference type="EMBL" id="AFS52826.1"/>
    </source>
</evidence>
<accession>J9Z9L7</accession>
<dbReference type="Proteomes" id="UP000006177">
    <property type="component" value="Chromosome"/>
</dbReference>
<evidence type="ECO:0000313" key="3">
    <source>
        <dbReference type="Proteomes" id="UP000006177"/>
    </source>
</evidence>
<dbReference type="NCBIfam" id="NF041492">
    <property type="entry name" value="MobF"/>
    <property type="match status" value="1"/>
</dbReference>
<dbReference type="RefSeq" id="WP_014960338.1">
    <property type="nucleotide sequence ID" value="NC_018649.1"/>
</dbReference>
<evidence type="ECO:0000259" key="1">
    <source>
        <dbReference type="Pfam" id="PF08751"/>
    </source>
</evidence>
<organism evidence="2 3">
    <name type="scientific">Leptospirillum ferriphilum (strain ML-04)</name>
    <dbReference type="NCBI Taxonomy" id="1048260"/>
    <lineage>
        <taxon>Bacteria</taxon>
        <taxon>Pseudomonadati</taxon>
        <taxon>Nitrospirota</taxon>
        <taxon>Nitrospiria</taxon>
        <taxon>Nitrospirales</taxon>
        <taxon>Nitrospiraceae</taxon>
        <taxon>Leptospirillum</taxon>
    </lineage>
</organism>
<dbReference type="EMBL" id="CP002919">
    <property type="protein sequence ID" value="AFS52826.1"/>
    <property type="molecule type" value="Genomic_DNA"/>
</dbReference>
<gene>
    <name evidence="2" type="ordered locus">LFML04_0590</name>
</gene>
<name>J9Z9L7_LEPFM</name>
<dbReference type="STRING" id="1048260.LFML04_0590"/>
<dbReference type="HOGENOM" id="CLU_1625040_0_0_0"/>
<dbReference type="SUPFAM" id="SSF55464">
    <property type="entry name" value="Origin of replication-binding domain, RBD-like"/>
    <property type="match status" value="1"/>
</dbReference>
<proteinExistence type="predicted"/>
<feature type="domain" description="TrwC relaxase" evidence="1">
    <location>
        <begin position="10"/>
        <end position="146"/>
    </location>
</feature>
<dbReference type="Pfam" id="PF08751">
    <property type="entry name" value="TrwC"/>
    <property type="match status" value="1"/>
</dbReference>
<dbReference type="InterPro" id="IPR014862">
    <property type="entry name" value="TrwC"/>
</dbReference>
<reference evidence="2 3" key="1">
    <citation type="journal article" date="2011" name="J. Microbiol.">
        <title>Complete genome of Leptospirillum ferriphilum ML-04 provides insight into its physiology and environmental adaptation.</title>
        <authorList>
            <person name="Mi S."/>
            <person name="Song J."/>
            <person name="Lin J."/>
            <person name="Che Y."/>
            <person name="Zheng H."/>
            <person name="Lin J."/>
        </authorList>
    </citation>
    <scope>NUCLEOTIDE SEQUENCE [LARGE SCALE GENOMIC DNA]</scope>
    <source>
        <strain evidence="2 3">ML-04</strain>
    </source>
</reference>
<dbReference type="KEGG" id="lfi:LFML04_0590"/>
<dbReference type="PATRIC" id="fig|1048260.3.peg.630"/>
<dbReference type="AlphaFoldDB" id="J9Z9L7"/>